<comment type="caution">
    <text evidence="7">The sequence shown here is derived from an EMBL/GenBank/DDBJ whole genome shotgun (WGS) entry which is preliminary data.</text>
</comment>
<evidence type="ECO:0000256" key="3">
    <source>
        <dbReference type="ARBA" id="ARBA00022692"/>
    </source>
</evidence>
<dbReference type="Proteomes" id="UP000470875">
    <property type="component" value="Unassembled WGS sequence"/>
</dbReference>
<evidence type="ECO:0000313" key="8">
    <source>
        <dbReference type="Proteomes" id="UP000470875"/>
    </source>
</evidence>
<feature type="transmembrane region" description="Helical" evidence="6">
    <location>
        <begin position="267"/>
        <end position="284"/>
    </location>
</feature>
<dbReference type="PANTHER" id="PTHR43370">
    <property type="entry name" value="SUGAR ABC TRANSPORTER INTEGRAL MEMBRANE PROTEIN-RELATED"/>
    <property type="match status" value="1"/>
</dbReference>
<dbReference type="EMBL" id="VULO01000006">
    <property type="protein sequence ID" value="MSS84251.1"/>
    <property type="molecule type" value="Genomic_DNA"/>
</dbReference>
<keyword evidence="5 6" id="KW-0472">Membrane</keyword>
<evidence type="ECO:0000256" key="2">
    <source>
        <dbReference type="ARBA" id="ARBA00022475"/>
    </source>
</evidence>
<evidence type="ECO:0000256" key="4">
    <source>
        <dbReference type="ARBA" id="ARBA00022989"/>
    </source>
</evidence>
<dbReference type="PANTHER" id="PTHR43370:SF1">
    <property type="entry name" value="GUANOSINE ABC TRANSPORTER PERMEASE PROTEIN NUPQ"/>
    <property type="match status" value="1"/>
</dbReference>
<keyword evidence="3 6" id="KW-0812">Transmembrane</keyword>
<dbReference type="GO" id="GO:0005886">
    <property type="term" value="C:plasma membrane"/>
    <property type="evidence" value="ECO:0007669"/>
    <property type="project" value="UniProtKB-SubCell"/>
</dbReference>
<dbReference type="Pfam" id="PF02653">
    <property type="entry name" value="BPD_transp_2"/>
    <property type="match status" value="1"/>
</dbReference>
<reference evidence="7 8" key="1">
    <citation type="submission" date="2019-08" db="EMBL/GenBank/DDBJ databases">
        <title>In-depth cultivation of the pig gut microbiome towards novel bacterial diversity and tailored functional studies.</title>
        <authorList>
            <person name="Wylensek D."/>
            <person name="Hitch T.C.A."/>
            <person name="Clavel T."/>
        </authorList>
    </citation>
    <scope>NUCLEOTIDE SEQUENCE [LARGE SCALE GENOMIC DNA]</scope>
    <source>
        <strain evidence="7 8">WB03_NA08</strain>
    </source>
</reference>
<feature type="transmembrane region" description="Helical" evidence="6">
    <location>
        <begin position="183"/>
        <end position="203"/>
    </location>
</feature>
<proteinExistence type="predicted"/>
<organism evidence="7 8">
    <name type="scientific">Scrofimicrobium canadense</name>
    <dbReference type="NCBI Taxonomy" id="2652290"/>
    <lineage>
        <taxon>Bacteria</taxon>
        <taxon>Bacillati</taxon>
        <taxon>Actinomycetota</taxon>
        <taxon>Actinomycetes</taxon>
        <taxon>Actinomycetales</taxon>
        <taxon>Actinomycetaceae</taxon>
        <taxon>Scrofimicrobium</taxon>
    </lineage>
</organism>
<feature type="transmembrane region" description="Helical" evidence="6">
    <location>
        <begin position="157"/>
        <end position="177"/>
    </location>
</feature>
<gene>
    <name evidence="7" type="ORF">FYJ24_05610</name>
</gene>
<feature type="transmembrane region" description="Helical" evidence="6">
    <location>
        <begin position="121"/>
        <end position="145"/>
    </location>
</feature>
<feature type="transmembrane region" description="Helical" evidence="6">
    <location>
        <begin position="367"/>
        <end position="387"/>
    </location>
</feature>
<dbReference type="GO" id="GO:0022857">
    <property type="term" value="F:transmembrane transporter activity"/>
    <property type="evidence" value="ECO:0007669"/>
    <property type="project" value="InterPro"/>
</dbReference>
<evidence type="ECO:0000256" key="5">
    <source>
        <dbReference type="ARBA" id="ARBA00023136"/>
    </source>
</evidence>
<feature type="transmembrane region" description="Helical" evidence="6">
    <location>
        <begin position="97"/>
        <end position="115"/>
    </location>
</feature>
<dbReference type="RefSeq" id="WP_154544431.1">
    <property type="nucleotide sequence ID" value="NZ_VULO01000006.1"/>
</dbReference>
<comment type="subcellular location">
    <subcellularLocation>
        <location evidence="1">Cell membrane</location>
        <topology evidence="1">Multi-pass membrane protein</topology>
    </subcellularLocation>
</comment>
<evidence type="ECO:0000256" key="6">
    <source>
        <dbReference type="SAM" id="Phobius"/>
    </source>
</evidence>
<evidence type="ECO:0000256" key="1">
    <source>
        <dbReference type="ARBA" id="ARBA00004651"/>
    </source>
</evidence>
<sequence>MSAQVTTSENQVVEGIRLPVQWRDPVVAAVMLILTLVIAVMARGESRISFADISGWFEGGIWVISAPIAVWTMTVLSVVGTVIIWLRALARKHINGWWLALVSVALVVSFLVWVVSDRPTAILPVVSLLAGGLMFAVPLGFGALAGIVNERSGVINIAIEGQLLVGAFAGAVVGSAFGSPWMGLIGAPLAGMALGAILAWFAITFRTDNIVVGVVLNMLALGLTSFLFSTMLKNSQHLNQNLKLPILPIPVLSDIPIIGPVVFRQNILVYLMFVVVIVMQFMLFNSRWGLRLRASGEKPQAADTVGINVNRIRWHNVLLGGALAGLGGAFFTVGSGLSFSKDMAAGNGFIALAAMILGRWNPTGALAAALLFGLATNLGGVMQAVGAPIPAEYLLMIPYLVTILAVAGFVGAVRPPAAEGKPYP</sequence>
<dbReference type="AlphaFoldDB" id="A0A6N7W4B5"/>
<keyword evidence="2" id="KW-1003">Cell membrane</keyword>
<protein>
    <submittedName>
        <fullName evidence="7">ABC transporter permease</fullName>
    </submittedName>
</protein>
<accession>A0A6N7W4B5</accession>
<feature type="transmembrane region" description="Helical" evidence="6">
    <location>
        <begin position="62"/>
        <end position="85"/>
    </location>
</feature>
<keyword evidence="4 6" id="KW-1133">Transmembrane helix</keyword>
<name>A0A6N7W4B5_9ACTO</name>
<feature type="transmembrane region" description="Helical" evidence="6">
    <location>
        <begin position="393"/>
        <end position="413"/>
    </location>
</feature>
<dbReference type="CDD" id="cd06580">
    <property type="entry name" value="TM_PBP1_transp_TpRbsC_like"/>
    <property type="match status" value="1"/>
</dbReference>
<feature type="transmembrane region" description="Helical" evidence="6">
    <location>
        <begin position="210"/>
        <end position="232"/>
    </location>
</feature>
<feature type="transmembrane region" description="Helical" evidence="6">
    <location>
        <begin position="317"/>
        <end position="337"/>
    </location>
</feature>
<keyword evidence="8" id="KW-1185">Reference proteome</keyword>
<dbReference type="InterPro" id="IPR001851">
    <property type="entry name" value="ABC_transp_permease"/>
</dbReference>
<feature type="transmembrane region" description="Helical" evidence="6">
    <location>
        <begin position="26"/>
        <end position="42"/>
    </location>
</feature>
<evidence type="ECO:0000313" key="7">
    <source>
        <dbReference type="EMBL" id="MSS84251.1"/>
    </source>
</evidence>